<dbReference type="PANTHER" id="PTHR43243:SF4">
    <property type="entry name" value="CATIONIC AMINO ACID TRANSPORTER 4"/>
    <property type="match status" value="1"/>
</dbReference>
<keyword evidence="5 6" id="KW-0472">Membrane</keyword>
<feature type="transmembrane region" description="Helical" evidence="6">
    <location>
        <begin position="405"/>
        <end position="425"/>
    </location>
</feature>
<keyword evidence="3 6" id="KW-0812">Transmembrane</keyword>
<feature type="transmembrane region" description="Helical" evidence="6">
    <location>
        <begin position="332"/>
        <end position="357"/>
    </location>
</feature>
<accession>A0A1G6H0D0</accession>
<feature type="transmembrane region" description="Helical" evidence="6">
    <location>
        <begin position="151"/>
        <end position="174"/>
    </location>
</feature>
<evidence type="ECO:0000256" key="4">
    <source>
        <dbReference type="ARBA" id="ARBA00022989"/>
    </source>
</evidence>
<keyword evidence="8" id="KW-1185">Reference proteome</keyword>
<comment type="subcellular location">
    <subcellularLocation>
        <location evidence="1">Membrane</location>
        <topology evidence="1">Multi-pass membrane protein</topology>
    </subcellularLocation>
</comment>
<organism evidence="7 8">
    <name type="scientific">Sanguibacter gelidistatuariae</name>
    <dbReference type="NCBI Taxonomy" id="1814289"/>
    <lineage>
        <taxon>Bacteria</taxon>
        <taxon>Bacillati</taxon>
        <taxon>Actinomycetota</taxon>
        <taxon>Actinomycetes</taxon>
        <taxon>Micrococcales</taxon>
        <taxon>Sanguibacteraceae</taxon>
        <taxon>Sanguibacter</taxon>
    </lineage>
</organism>
<evidence type="ECO:0000313" key="8">
    <source>
        <dbReference type="Proteomes" id="UP000199039"/>
    </source>
</evidence>
<dbReference type="InterPro" id="IPR002293">
    <property type="entry name" value="AA/rel_permease1"/>
</dbReference>
<feature type="transmembrane region" description="Helical" evidence="6">
    <location>
        <begin position="462"/>
        <end position="480"/>
    </location>
</feature>
<reference evidence="7 8" key="1">
    <citation type="submission" date="2016-09" db="EMBL/GenBank/DDBJ databases">
        <authorList>
            <person name="Capua I."/>
            <person name="De Benedictis P."/>
            <person name="Joannis T."/>
            <person name="Lombin L.H."/>
            <person name="Cattoli G."/>
        </authorList>
    </citation>
    <scope>NUCLEOTIDE SEQUENCE [LARGE SCALE GENOMIC DNA]</scope>
    <source>
        <strain evidence="7 8">ISLP-3</strain>
    </source>
</reference>
<dbReference type="GO" id="GO:0016020">
    <property type="term" value="C:membrane"/>
    <property type="evidence" value="ECO:0007669"/>
    <property type="project" value="UniProtKB-SubCell"/>
</dbReference>
<feature type="transmembrane region" description="Helical" evidence="6">
    <location>
        <begin position="282"/>
        <end position="306"/>
    </location>
</feature>
<feature type="transmembrane region" description="Helical" evidence="6">
    <location>
        <begin position="36"/>
        <end position="58"/>
    </location>
</feature>
<feature type="transmembrane region" description="Helical" evidence="6">
    <location>
        <begin position="64"/>
        <end position="86"/>
    </location>
</feature>
<evidence type="ECO:0000256" key="6">
    <source>
        <dbReference type="SAM" id="Phobius"/>
    </source>
</evidence>
<dbReference type="Gene3D" id="1.20.1740.10">
    <property type="entry name" value="Amino acid/polyamine transporter I"/>
    <property type="match status" value="1"/>
</dbReference>
<dbReference type="STRING" id="1814289.SAMN05216410_0622"/>
<dbReference type="EMBL" id="FMYH01000001">
    <property type="protein sequence ID" value="SDB87719.1"/>
    <property type="molecule type" value="Genomic_DNA"/>
</dbReference>
<dbReference type="Pfam" id="PF13520">
    <property type="entry name" value="AA_permease_2"/>
    <property type="match status" value="1"/>
</dbReference>
<evidence type="ECO:0000256" key="2">
    <source>
        <dbReference type="ARBA" id="ARBA00022448"/>
    </source>
</evidence>
<feature type="transmembrane region" description="Helical" evidence="6">
    <location>
        <begin position="240"/>
        <end position="261"/>
    </location>
</feature>
<evidence type="ECO:0000256" key="5">
    <source>
        <dbReference type="ARBA" id="ARBA00023136"/>
    </source>
</evidence>
<dbReference type="PIRSF" id="PIRSF006060">
    <property type="entry name" value="AA_transporter"/>
    <property type="match status" value="1"/>
</dbReference>
<dbReference type="RefSeq" id="WP_175558979.1">
    <property type="nucleotide sequence ID" value="NZ_FMYH01000001.1"/>
</dbReference>
<dbReference type="GO" id="GO:0015171">
    <property type="term" value="F:amino acid transmembrane transporter activity"/>
    <property type="evidence" value="ECO:0007669"/>
    <property type="project" value="TreeGrafter"/>
</dbReference>
<evidence type="ECO:0000313" key="7">
    <source>
        <dbReference type="EMBL" id="SDB87719.1"/>
    </source>
</evidence>
<feature type="transmembrane region" description="Helical" evidence="6">
    <location>
        <begin position="186"/>
        <end position="205"/>
    </location>
</feature>
<dbReference type="Proteomes" id="UP000199039">
    <property type="component" value="Unassembled WGS sequence"/>
</dbReference>
<dbReference type="PANTHER" id="PTHR43243">
    <property type="entry name" value="INNER MEMBRANE TRANSPORTER YGJI-RELATED"/>
    <property type="match status" value="1"/>
</dbReference>
<name>A0A1G6H0D0_9MICO</name>
<dbReference type="AlphaFoldDB" id="A0A1G6H0D0"/>
<feature type="transmembrane region" description="Helical" evidence="6">
    <location>
        <begin position="437"/>
        <end position="456"/>
    </location>
</feature>
<protein>
    <submittedName>
        <fullName evidence="7">Amino acid/polyamine/organocation transporter, APC superfamily</fullName>
    </submittedName>
</protein>
<evidence type="ECO:0000256" key="1">
    <source>
        <dbReference type="ARBA" id="ARBA00004141"/>
    </source>
</evidence>
<proteinExistence type="predicted"/>
<feature type="transmembrane region" description="Helical" evidence="6">
    <location>
        <begin position="378"/>
        <end position="399"/>
    </location>
</feature>
<gene>
    <name evidence="7" type="ORF">SAMN05216410_0622</name>
</gene>
<keyword evidence="4 6" id="KW-1133">Transmembrane helix</keyword>
<sequence>MAGGLNIFRRKSVEEALASTTDPERSLKRDLTAWDLAVMGVAVAIGAGIFSVGATAAANYAGPGVILSFVIASVVCALAIMCYAEFASTLPIAGSAYTFSYATMGEFVAWIIGWDLILEMLLAAAVIAKFWGVYLSDAFGLFGITIPTTIHAGPVLIDWGPVFIVGVFTVLLVIGTKLSSRVNAVLVILKVSITVFVIVVGFFYVKAENYTPFIPPAEPAESVSRLHQPLFAFLSGMEPTTYGIVGVLSGAALVFFAFIGFDVVATTAEETKNPQKALPRGILGGLAVVTVLYILVTVVVTGMVSFRELAASDSPSLTTAFVLVGADWAGKVISIGILLGLTSVIMVLLLGLTRIVFSMSRDGLLPRGLSKTSPRFHTPVRLQIGAGIVVALIAGLAKVELLEEMINIGTLSAFVLVSFGIPILRRSRPDLPRGFRVPWSPVLPIVAGVACLWLMSNLTTLTWLRFAAWLVVGTVIYLSYSYRHSQLAPPPTP</sequence>
<keyword evidence="2" id="KW-0813">Transport</keyword>
<evidence type="ECO:0000256" key="3">
    <source>
        <dbReference type="ARBA" id="ARBA00022692"/>
    </source>
</evidence>